<protein>
    <submittedName>
        <fullName evidence="9">TRAP transporter large permease subunit</fullName>
    </submittedName>
</protein>
<evidence type="ECO:0000256" key="2">
    <source>
        <dbReference type="ARBA" id="ARBA00022475"/>
    </source>
</evidence>
<comment type="subcellular location">
    <subcellularLocation>
        <location evidence="1">Cell inner membrane</location>
        <topology evidence="1">Multi-pass membrane protein</topology>
    </subcellularLocation>
</comment>
<dbReference type="RefSeq" id="WP_350270444.1">
    <property type="nucleotide sequence ID" value="NZ_CP158281.1"/>
</dbReference>
<proteinExistence type="predicted"/>
<dbReference type="PANTHER" id="PTHR33362">
    <property type="entry name" value="SIALIC ACID TRAP TRANSPORTER PERMEASE PROTEIN SIAT-RELATED"/>
    <property type="match status" value="1"/>
</dbReference>
<feature type="domain" description="TRAP C4-dicarboxylate transport system permease DctM subunit" evidence="8">
    <location>
        <begin position="3"/>
        <end position="119"/>
    </location>
</feature>
<keyword evidence="5 7" id="KW-1133">Transmembrane helix</keyword>
<keyword evidence="4 7" id="KW-0812">Transmembrane</keyword>
<evidence type="ECO:0000256" key="6">
    <source>
        <dbReference type="ARBA" id="ARBA00023136"/>
    </source>
</evidence>
<feature type="transmembrane region" description="Helical" evidence="7">
    <location>
        <begin position="12"/>
        <end position="30"/>
    </location>
</feature>
<evidence type="ECO:0000256" key="5">
    <source>
        <dbReference type="ARBA" id="ARBA00022989"/>
    </source>
</evidence>
<feature type="transmembrane region" description="Helical" evidence="7">
    <location>
        <begin position="60"/>
        <end position="84"/>
    </location>
</feature>
<evidence type="ECO:0000256" key="7">
    <source>
        <dbReference type="SAM" id="Phobius"/>
    </source>
</evidence>
<gene>
    <name evidence="9" type="ORF">AAFP32_02175</name>
</gene>
<accession>A0AAU7ULY3</accession>
<dbReference type="PANTHER" id="PTHR33362:SF5">
    <property type="entry name" value="C4-DICARBOXYLATE TRAP TRANSPORTER LARGE PERMEASE PROTEIN DCTM"/>
    <property type="match status" value="1"/>
</dbReference>
<keyword evidence="3" id="KW-0997">Cell inner membrane</keyword>
<dbReference type="KEGG" id="bkr:AAFP32_02175"/>
<feature type="transmembrane region" description="Helical" evidence="7">
    <location>
        <begin position="37"/>
        <end position="54"/>
    </location>
</feature>
<feature type="transmembrane region" description="Helical" evidence="7">
    <location>
        <begin position="96"/>
        <end position="117"/>
    </location>
</feature>
<dbReference type="InterPro" id="IPR010656">
    <property type="entry name" value="DctM"/>
</dbReference>
<dbReference type="GO" id="GO:0005886">
    <property type="term" value="C:plasma membrane"/>
    <property type="evidence" value="ECO:0007669"/>
    <property type="project" value="UniProtKB-SubCell"/>
</dbReference>
<dbReference type="InterPro" id="IPR004681">
    <property type="entry name" value="TRAP_DctM"/>
</dbReference>
<evidence type="ECO:0000313" key="9">
    <source>
        <dbReference type="EMBL" id="XBV89562.1"/>
    </source>
</evidence>
<keyword evidence="2" id="KW-1003">Cell membrane</keyword>
<dbReference type="GO" id="GO:0022857">
    <property type="term" value="F:transmembrane transporter activity"/>
    <property type="evidence" value="ECO:0007669"/>
    <property type="project" value="TreeGrafter"/>
</dbReference>
<keyword evidence="6 7" id="KW-0472">Membrane</keyword>
<evidence type="ECO:0000256" key="3">
    <source>
        <dbReference type="ARBA" id="ARBA00022519"/>
    </source>
</evidence>
<evidence type="ECO:0000256" key="1">
    <source>
        <dbReference type="ARBA" id="ARBA00004429"/>
    </source>
</evidence>
<reference evidence="9" key="1">
    <citation type="submission" date="2024-06" db="EMBL/GenBank/DDBJ databases">
        <title>Brevibacterium koreense sp. nov., isolated from jogae-jeotgal, a Korean fermented seafood.</title>
        <authorList>
            <person name="Whon T.W."/>
            <person name="Nam S."/>
            <person name="Kim Y."/>
        </authorList>
    </citation>
    <scope>NUCLEOTIDE SEQUENCE</scope>
    <source>
        <strain evidence="9">CBA3109</strain>
    </source>
</reference>
<dbReference type="EMBL" id="CP158281">
    <property type="protein sequence ID" value="XBV89562.1"/>
    <property type="molecule type" value="Genomic_DNA"/>
</dbReference>
<evidence type="ECO:0000256" key="4">
    <source>
        <dbReference type="ARBA" id="ARBA00022692"/>
    </source>
</evidence>
<dbReference type="AlphaFoldDB" id="A0AAU7ULY3"/>
<dbReference type="Pfam" id="PF06808">
    <property type="entry name" value="DctM"/>
    <property type="match status" value="1"/>
</dbReference>
<sequence length="129" mass="14175">MAPNLVDWMSGLPISPFAVMLIIAVFYLILGFFLDQIAILALTVPVVLPLVEQFGYDPVWFGIFIVLLAEVGLVTPPMGLNAFVVARSAGRPVGEVFLGAIPYIVAMLIVALVFLIWPELVLWLPTYMK</sequence>
<name>A0AAU7ULY3_9MICO</name>
<organism evidence="9">
    <name type="scientific">Brevibacterium koreense</name>
    <dbReference type="NCBI Taxonomy" id="3140787"/>
    <lineage>
        <taxon>Bacteria</taxon>
        <taxon>Bacillati</taxon>
        <taxon>Actinomycetota</taxon>
        <taxon>Actinomycetes</taxon>
        <taxon>Micrococcales</taxon>
        <taxon>Brevibacteriaceae</taxon>
        <taxon>Brevibacterium</taxon>
    </lineage>
</organism>
<evidence type="ECO:0000259" key="8">
    <source>
        <dbReference type="Pfam" id="PF06808"/>
    </source>
</evidence>